<evidence type="ECO:0000313" key="2">
    <source>
        <dbReference type="Proteomes" id="UP000827986"/>
    </source>
</evidence>
<gene>
    <name evidence="1" type="ORF">KIL84_017792</name>
</gene>
<name>A0A9D4AX84_9SAUR</name>
<organism evidence="1 2">
    <name type="scientific">Mauremys mutica</name>
    <name type="common">yellowpond turtle</name>
    <dbReference type="NCBI Taxonomy" id="74926"/>
    <lineage>
        <taxon>Eukaryota</taxon>
        <taxon>Metazoa</taxon>
        <taxon>Chordata</taxon>
        <taxon>Craniata</taxon>
        <taxon>Vertebrata</taxon>
        <taxon>Euteleostomi</taxon>
        <taxon>Archelosauria</taxon>
        <taxon>Testudinata</taxon>
        <taxon>Testudines</taxon>
        <taxon>Cryptodira</taxon>
        <taxon>Durocryptodira</taxon>
        <taxon>Testudinoidea</taxon>
        <taxon>Geoemydidae</taxon>
        <taxon>Geoemydinae</taxon>
        <taxon>Mauremys</taxon>
    </lineage>
</organism>
<sequence length="86" mass="9915">MVHRYELGAWHGKDHLLSPEKSCSGWTPLELDSREDSYTSRDMRPDTRVETRAYICQLALALHMKTHVEVSNELLMVGVISSRFLI</sequence>
<accession>A0A9D4AX84</accession>
<evidence type="ECO:0000313" key="1">
    <source>
        <dbReference type="EMBL" id="KAH1173953.1"/>
    </source>
</evidence>
<comment type="caution">
    <text evidence="1">The sequence shown here is derived from an EMBL/GenBank/DDBJ whole genome shotgun (WGS) entry which is preliminary data.</text>
</comment>
<proteinExistence type="predicted"/>
<dbReference type="Proteomes" id="UP000827986">
    <property type="component" value="Unassembled WGS sequence"/>
</dbReference>
<protein>
    <submittedName>
        <fullName evidence="1">Uncharacterized protein</fullName>
    </submittedName>
</protein>
<reference evidence="1" key="1">
    <citation type="submission" date="2021-09" db="EMBL/GenBank/DDBJ databases">
        <title>The genome of Mauremys mutica provides insights into the evolution of semi-aquatic lifestyle.</title>
        <authorList>
            <person name="Gong S."/>
            <person name="Gao Y."/>
        </authorList>
    </citation>
    <scope>NUCLEOTIDE SEQUENCE</scope>
    <source>
        <strain evidence="1">MM-2020</strain>
        <tissue evidence="1">Muscle</tissue>
    </source>
</reference>
<keyword evidence="2" id="KW-1185">Reference proteome</keyword>
<dbReference type="EMBL" id="JAHDVG010000482">
    <property type="protein sequence ID" value="KAH1173953.1"/>
    <property type="molecule type" value="Genomic_DNA"/>
</dbReference>
<dbReference type="AlphaFoldDB" id="A0A9D4AX84"/>